<organism evidence="2 3">
    <name type="scientific">Myodes glareolus</name>
    <name type="common">Bank vole</name>
    <name type="synonym">Clethrionomys glareolus</name>
    <dbReference type="NCBI Taxonomy" id="447135"/>
    <lineage>
        <taxon>Eukaryota</taxon>
        <taxon>Metazoa</taxon>
        <taxon>Chordata</taxon>
        <taxon>Craniata</taxon>
        <taxon>Vertebrata</taxon>
        <taxon>Euteleostomi</taxon>
        <taxon>Mammalia</taxon>
        <taxon>Eutheria</taxon>
        <taxon>Euarchontoglires</taxon>
        <taxon>Glires</taxon>
        <taxon>Rodentia</taxon>
        <taxon>Myomorpha</taxon>
        <taxon>Muroidea</taxon>
        <taxon>Cricetidae</taxon>
        <taxon>Arvicolinae</taxon>
        <taxon>Myodes</taxon>
    </lineage>
</organism>
<dbReference type="EMBL" id="JBBHLL010000218">
    <property type="protein sequence ID" value="KAK7809189.1"/>
    <property type="molecule type" value="Genomic_DNA"/>
</dbReference>
<feature type="non-terminal residue" evidence="2">
    <location>
        <position position="1"/>
    </location>
</feature>
<dbReference type="InterPro" id="IPR036691">
    <property type="entry name" value="Endo/exonu/phosph_ase_sf"/>
</dbReference>
<comment type="caution">
    <text evidence="2">The sequence shown here is derived from an EMBL/GenBank/DDBJ whole genome shotgun (WGS) entry which is preliminary data.</text>
</comment>
<sequence length="255" mass="28262">TVKPNKDKFNSNTWAKVPESDSAPVPPCPKDRTNVTSPSKPKGGRGAGRNGQERWDAIVLTEMHWTGTQELIGNGCKIINPGGEGKHAAGVAPVLSTLAQKCMLGHRPTMTHSVTIIQVYLPTAEAEEDVINSFYTDLQNKVSREHKNDILIAMGMDYRVMGTYGFGQRNRERNGCMTSAMQIICIHTTQNSSRPNHQDVGRGSDHQLVMANIQLKLRRGMPGKTKQKANHKQLINPVVQREYKRTTGKKDEGNH</sequence>
<proteinExistence type="predicted"/>
<feature type="region of interest" description="Disordered" evidence="1">
    <location>
        <begin position="1"/>
        <end position="52"/>
    </location>
</feature>
<feature type="region of interest" description="Disordered" evidence="1">
    <location>
        <begin position="220"/>
        <end position="255"/>
    </location>
</feature>
<evidence type="ECO:0000313" key="3">
    <source>
        <dbReference type="Proteomes" id="UP001488838"/>
    </source>
</evidence>
<reference evidence="2 3" key="1">
    <citation type="journal article" date="2023" name="bioRxiv">
        <title>Conserved and derived expression patterns and positive selection on dental genes reveal complex evolutionary context of ever-growing rodent molars.</title>
        <authorList>
            <person name="Calamari Z.T."/>
            <person name="Song A."/>
            <person name="Cohen E."/>
            <person name="Akter M."/>
            <person name="Roy R.D."/>
            <person name="Hallikas O."/>
            <person name="Christensen M.M."/>
            <person name="Li P."/>
            <person name="Marangoni P."/>
            <person name="Jernvall J."/>
            <person name="Klein O.D."/>
        </authorList>
    </citation>
    <scope>NUCLEOTIDE SEQUENCE [LARGE SCALE GENOMIC DNA]</scope>
    <source>
        <strain evidence="2">V071</strain>
    </source>
</reference>
<evidence type="ECO:0000256" key="1">
    <source>
        <dbReference type="SAM" id="MobiDB-lite"/>
    </source>
</evidence>
<protein>
    <submittedName>
        <fullName evidence="2">Uncharacterized protein</fullName>
    </submittedName>
</protein>
<accession>A0AAW0I4S0</accession>
<name>A0AAW0I4S0_MYOGA</name>
<dbReference type="Gene3D" id="3.60.10.10">
    <property type="entry name" value="Endonuclease/exonuclease/phosphatase"/>
    <property type="match status" value="1"/>
</dbReference>
<gene>
    <name evidence="2" type="ORF">U0070_025598</name>
</gene>
<dbReference type="Proteomes" id="UP001488838">
    <property type="component" value="Unassembled WGS sequence"/>
</dbReference>
<keyword evidence="3" id="KW-1185">Reference proteome</keyword>
<feature type="compositionally biased region" description="Basic and acidic residues" evidence="1">
    <location>
        <begin position="241"/>
        <end position="255"/>
    </location>
</feature>
<evidence type="ECO:0000313" key="2">
    <source>
        <dbReference type="EMBL" id="KAK7809189.1"/>
    </source>
</evidence>
<dbReference type="AlphaFoldDB" id="A0AAW0I4S0"/>
<feature type="compositionally biased region" description="Basic residues" evidence="1">
    <location>
        <begin position="220"/>
        <end position="231"/>
    </location>
</feature>